<dbReference type="EMBL" id="JARIHO010000017">
    <property type="protein sequence ID" value="KAJ7348424.1"/>
    <property type="molecule type" value="Genomic_DNA"/>
</dbReference>
<protein>
    <submittedName>
        <fullName evidence="3">Uncharacterized protein</fullName>
    </submittedName>
</protein>
<reference evidence="3" key="1">
    <citation type="submission" date="2023-03" db="EMBL/GenBank/DDBJ databases">
        <title>Massive genome expansion in bonnet fungi (Mycena s.s.) driven by repeated elements and novel gene families across ecological guilds.</title>
        <authorList>
            <consortium name="Lawrence Berkeley National Laboratory"/>
            <person name="Harder C.B."/>
            <person name="Miyauchi S."/>
            <person name="Viragh M."/>
            <person name="Kuo A."/>
            <person name="Thoen E."/>
            <person name="Andreopoulos B."/>
            <person name="Lu D."/>
            <person name="Skrede I."/>
            <person name="Drula E."/>
            <person name="Henrissat B."/>
            <person name="Morin E."/>
            <person name="Kohler A."/>
            <person name="Barry K."/>
            <person name="LaButti K."/>
            <person name="Morin E."/>
            <person name="Salamov A."/>
            <person name="Lipzen A."/>
            <person name="Mereny Z."/>
            <person name="Hegedus B."/>
            <person name="Baldrian P."/>
            <person name="Stursova M."/>
            <person name="Weitz H."/>
            <person name="Taylor A."/>
            <person name="Grigoriev I.V."/>
            <person name="Nagy L.G."/>
            <person name="Martin F."/>
            <person name="Kauserud H."/>
        </authorList>
    </citation>
    <scope>NUCLEOTIDE SEQUENCE</scope>
    <source>
        <strain evidence="3">CBHHK002</strain>
    </source>
</reference>
<keyword evidence="4" id="KW-1185">Reference proteome</keyword>
<comment type="caution">
    <text evidence="3">The sequence shown here is derived from an EMBL/GenBank/DDBJ whole genome shotgun (WGS) entry which is preliminary data.</text>
</comment>
<dbReference type="AlphaFoldDB" id="A0AAD7A2Z5"/>
<evidence type="ECO:0000313" key="4">
    <source>
        <dbReference type="Proteomes" id="UP001218218"/>
    </source>
</evidence>
<feature type="signal peptide" evidence="2">
    <location>
        <begin position="1"/>
        <end position="19"/>
    </location>
</feature>
<name>A0AAD7A2Z5_9AGAR</name>
<organism evidence="3 4">
    <name type="scientific">Mycena albidolilacea</name>
    <dbReference type="NCBI Taxonomy" id="1033008"/>
    <lineage>
        <taxon>Eukaryota</taxon>
        <taxon>Fungi</taxon>
        <taxon>Dikarya</taxon>
        <taxon>Basidiomycota</taxon>
        <taxon>Agaricomycotina</taxon>
        <taxon>Agaricomycetes</taxon>
        <taxon>Agaricomycetidae</taxon>
        <taxon>Agaricales</taxon>
        <taxon>Marasmiineae</taxon>
        <taxon>Mycenaceae</taxon>
        <taxon>Mycena</taxon>
    </lineage>
</organism>
<feature type="chain" id="PRO_5041916529" evidence="2">
    <location>
        <begin position="20"/>
        <end position="86"/>
    </location>
</feature>
<keyword evidence="2" id="KW-0732">Signal</keyword>
<proteinExistence type="predicted"/>
<feature type="region of interest" description="Disordered" evidence="1">
    <location>
        <begin position="66"/>
        <end position="86"/>
    </location>
</feature>
<dbReference type="Proteomes" id="UP001218218">
    <property type="component" value="Unassembled WGS sequence"/>
</dbReference>
<feature type="region of interest" description="Disordered" evidence="1">
    <location>
        <begin position="24"/>
        <end position="44"/>
    </location>
</feature>
<evidence type="ECO:0000313" key="3">
    <source>
        <dbReference type="EMBL" id="KAJ7348424.1"/>
    </source>
</evidence>
<sequence length="86" mass="9230">MRFISAISISSALMWAAYANPLPQDKEAGGLSQPKIDNTTSPKRSAVGMDIITEIDLVAAREQLQELDAREPVEGDGDSQDLNVDG</sequence>
<evidence type="ECO:0000256" key="2">
    <source>
        <dbReference type="SAM" id="SignalP"/>
    </source>
</evidence>
<accession>A0AAD7A2Z5</accession>
<gene>
    <name evidence="3" type="ORF">DFH08DRAFT_959828</name>
</gene>
<evidence type="ECO:0000256" key="1">
    <source>
        <dbReference type="SAM" id="MobiDB-lite"/>
    </source>
</evidence>